<keyword evidence="2" id="KW-1185">Reference proteome</keyword>
<dbReference type="AlphaFoldDB" id="A0A0D8XNI3"/>
<evidence type="ECO:0000313" key="1">
    <source>
        <dbReference type="EMBL" id="KJH46178.1"/>
    </source>
</evidence>
<protein>
    <recommendedName>
        <fullName evidence="3">C6 domain-containing protein</fullName>
    </recommendedName>
</protein>
<evidence type="ECO:0000313" key="2">
    <source>
        <dbReference type="Proteomes" id="UP000053766"/>
    </source>
</evidence>
<accession>A0A0D8XNI3</accession>
<evidence type="ECO:0008006" key="3">
    <source>
        <dbReference type="Google" id="ProtNLM"/>
    </source>
</evidence>
<dbReference type="EMBL" id="KN716366">
    <property type="protein sequence ID" value="KJH46178.1"/>
    <property type="molecule type" value="Genomic_DNA"/>
</dbReference>
<dbReference type="STRING" id="29172.A0A0D8XNI3"/>
<name>A0A0D8XNI3_DICVI</name>
<dbReference type="Proteomes" id="UP000053766">
    <property type="component" value="Unassembled WGS sequence"/>
</dbReference>
<dbReference type="OrthoDB" id="5836468at2759"/>
<reference evidence="2" key="2">
    <citation type="journal article" date="2016" name="Sci. Rep.">
        <title>Dictyocaulus viviparus genome, variome and transcriptome elucidate lungworm biology and support future intervention.</title>
        <authorList>
            <person name="McNulty S.N."/>
            <person name="Strube C."/>
            <person name="Rosa B.A."/>
            <person name="Martin J.C."/>
            <person name="Tyagi R."/>
            <person name="Choi Y.J."/>
            <person name="Wang Q."/>
            <person name="Hallsworth Pepin K."/>
            <person name="Zhang X."/>
            <person name="Ozersky P."/>
            <person name="Wilson R.K."/>
            <person name="Sternberg P.W."/>
            <person name="Gasser R.B."/>
            <person name="Mitreva M."/>
        </authorList>
    </citation>
    <scope>NUCLEOTIDE SEQUENCE [LARGE SCALE GENOMIC DNA]</scope>
    <source>
        <strain evidence="2">HannoverDv2000</strain>
    </source>
</reference>
<gene>
    <name evidence="1" type="ORF">DICVIV_07784</name>
</gene>
<proteinExistence type="predicted"/>
<reference evidence="1 2" key="1">
    <citation type="submission" date="2013-11" db="EMBL/GenBank/DDBJ databases">
        <title>Draft genome of the bovine lungworm Dictyocaulus viviparus.</title>
        <authorList>
            <person name="Mitreva M."/>
        </authorList>
    </citation>
    <scope>NUCLEOTIDE SEQUENCE [LARGE SCALE GENOMIC DNA]</scope>
    <source>
        <strain evidence="1 2">HannoverDv2000</strain>
    </source>
</reference>
<organism evidence="1 2">
    <name type="scientific">Dictyocaulus viviparus</name>
    <name type="common">Bovine lungworm</name>
    <dbReference type="NCBI Taxonomy" id="29172"/>
    <lineage>
        <taxon>Eukaryota</taxon>
        <taxon>Metazoa</taxon>
        <taxon>Ecdysozoa</taxon>
        <taxon>Nematoda</taxon>
        <taxon>Chromadorea</taxon>
        <taxon>Rhabditida</taxon>
        <taxon>Rhabditina</taxon>
        <taxon>Rhabditomorpha</taxon>
        <taxon>Strongyloidea</taxon>
        <taxon>Metastrongylidae</taxon>
        <taxon>Dictyocaulus</taxon>
    </lineage>
</organism>
<sequence length="92" mass="9841">MSSSCPIDGVVFCDAAPDTNPSRMQIEFFNLAGNVVRTFNNTGTTLTANVYCRDGKWTVISNDRYVEISSVSCAQDGSMGADRGYAIGSAMI</sequence>